<sequence>MKIKHLTLQTNYLAEQLYFYESILAFEVKNKTQNSFQVQVGWTCLEFQRSDLQIPAYHYCFLIPRNKLNEAFEWMYNRVEIMDTNEDEKFAFFEDWNAQSFYFLDPAGNIAECIVRHDLENDITTPFSTKHFLCVNEVGLPTDNIRAVYDQFYNAFGLDIWKGDWERFSTIGSQEGLFLLPNHHTKTTWFPTDIQTKPISISSVIEINNRVFSFYFSNGRLINILSS</sequence>
<evidence type="ECO:0000313" key="1">
    <source>
        <dbReference type="EMBL" id="MFD2598951.1"/>
    </source>
</evidence>
<proteinExistence type="predicted"/>
<name>A0ABW5NIL2_9SPHI</name>
<dbReference type="Proteomes" id="UP001597393">
    <property type="component" value="Unassembled WGS sequence"/>
</dbReference>
<comment type="caution">
    <text evidence="1">The sequence shown here is derived from an EMBL/GenBank/DDBJ whole genome shotgun (WGS) entry which is preliminary data.</text>
</comment>
<keyword evidence="2" id="KW-1185">Reference proteome</keyword>
<dbReference type="RefSeq" id="WP_380869079.1">
    <property type="nucleotide sequence ID" value="NZ_JBHUMA010000006.1"/>
</dbReference>
<dbReference type="InterPro" id="IPR029068">
    <property type="entry name" value="Glyas_Bleomycin-R_OHBP_Dase"/>
</dbReference>
<accession>A0ABW5NIL2</accession>
<dbReference type="Gene3D" id="3.10.180.10">
    <property type="entry name" value="2,3-Dihydroxybiphenyl 1,2-Dioxygenase, domain 1"/>
    <property type="match status" value="1"/>
</dbReference>
<gene>
    <name evidence="1" type="ORF">ACFSQ3_08300</name>
</gene>
<dbReference type="EMBL" id="JBHUMA010000006">
    <property type="protein sequence ID" value="MFD2598951.1"/>
    <property type="molecule type" value="Genomic_DNA"/>
</dbReference>
<dbReference type="SUPFAM" id="SSF54593">
    <property type="entry name" value="Glyoxalase/Bleomycin resistance protein/Dihydroxybiphenyl dioxygenase"/>
    <property type="match status" value="1"/>
</dbReference>
<reference evidence="2" key="1">
    <citation type="journal article" date="2019" name="Int. J. Syst. Evol. Microbiol.">
        <title>The Global Catalogue of Microorganisms (GCM) 10K type strain sequencing project: providing services to taxonomists for standard genome sequencing and annotation.</title>
        <authorList>
            <consortium name="The Broad Institute Genomics Platform"/>
            <consortium name="The Broad Institute Genome Sequencing Center for Infectious Disease"/>
            <person name="Wu L."/>
            <person name="Ma J."/>
        </authorList>
    </citation>
    <scope>NUCLEOTIDE SEQUENCE [LARGE SCALE GENOMIC DNA]</scope>
    <source>
        <strain evidence="2">KCTC 42248</strain>
    </source>
</reference>
<protein>
    <submittedName>
        <fullName evidence="1">VOC family protein</fullName>
    </submittedName>
</protein>
<evidence type="ECO:0000313" key="2">
    <source>
        <dbReference type="Proteomes" id="UP001597393"/>
    </source>
</evidence>
<organism evidence="1 2">
    <name type="scientific">Sphingobacterium corticis</name>
    <dbReference type="NCBI Taxonomy" id="1812823"/>
    <lineage>
        <taxon>Bacteria</taxon>
        <taxon>Pseudomonadati</taxon>
        <taxon>Bacteroidota</taxon>
        <taxon>Sphingobacteriia</taxon>
        <taxon>Sphingobacteriales</taxon>
        <taxon>Sphingobacteriaceae</taxon>
        <taxon>Sphingobacterium</taxon>
    </lineage>
</organism>